<protein>
    <recommendedName>
        <fullName evidence="2">Pseudouridine synthase</fullName>
        <ecNumber evidence="2">5.4.99.-</ecNumber>
    </recommendedName>
</protein>
<dbReference type="InterPro" id="IPR006225">
    <property type="entry name" value="PsdUridine_synth_RluC/D"/>
</dbReference>
<dbReference type="NCBIfam" id="TIGR00005">
    <property type="entry name" value="rluA_subfam"/>
    <property type="match status" value="1"/>
</dbReference>
<evidence type="ECO:0000259" key="4">
    <source>
        <dbReference type="Pfam" id="PF00849"/>
    </source>
</evidence>
<dbReference type="AlphaFoldDB" id="A0A507EIL0"/>
<dbReference type="SUPFAM" id="SSF55120">
    <property type="entry name" value="Pseudouridine synthase"/>
    <property type="match status" value="1"/>
</dbReference>
<sequence length="442" mass="49305">MGKKRTHASDEPRPAKIRKPTAADLEAEQSPPEFIIDEEKGLRRVVPYWFTHRTMAKGRWWGRKVLEVFQKEFQDQPPDYYKRAIEAGKISVNHEQKSIDYVLRNGDLVSHSTHRHEPPVSNANISIVFQDDDLLVIDKPPGIPVHPSGRYNHNTVLGILKAPEYGFKNLFSVNRIDRLTSGILLVALRKDKAAELAAQLADRTVEKTYLSRVKGRFPSEPIHCAEPILVLSNKLGVNTVSPEGRPCETNFTLLNYNPETDTSVVVCEPKTGRTHQIRVHLQFLGYPIANDPIYCNTDLWGPDLGKGGVKDPQQVMENIKNAKFLADLGEGVIDLPSVVPAVEKVTAQQISDASEETIGSETAATADILNVNEKTLDSGSSSKPADAHPADAFPCAECAITRPDPLPSQLRIFLHSWKYSGQGWAYETKMPEWAEETFSEKQ</sequence>
<dbReference type="GO" id="GO:0003723">
    <property type="term" value="F:RNA binding"/>
    <property type="evidence" value="ECO:0007669"/>
    <property type="project" value="InterPro"/>
</dbReference>
<dbReference type="EC" id="5.4.99.-" evidence="2"/>
<dbReference type="GO" id="GO:0000455">
    <property type="term" value="P:enzyme-directed rRNA pseudouridine synthesis"/>
    <property type="evidence" value="ECO:0007669"/>
    <property type="project" value="TreeGrafter"/>
</dbReference>
<proteinExistence type="inferred from homology"/>
<evidence type="ECO:0000256" key="1">
    <source>
        <dbReference type="PIRSR" id="PIRSR606225-1"/>
    </source>
</evidence>
<dbReference type="InterPro" id="IPR006145">
    <property type="entry name" value="PsdUridine_synth_RsuA/RluA"/>
</dbReference>
<dbReference type="EMBL" id="QEAP01000596">
    <property type="protein sequence ID" value="TPX63631.1"/>
    <property type="molecule type" value="Genomic_DNA"/>
</dbReference>
<dbReference type="CDD" id="cd02557">
    <property type="entry name" value="PseudoU_synth_ScRIB2"/>
    <property type="match status" value="1"/>
</dbReference>
<evidence type="ECO:0000313" key="5">
    <source>
        <dbReference type="EMBL" id="TPX63631.1"/>
    </source>
</evidence>
<keyword evidence="6" id="KW-1185">Reference proteome</keyword>
<comment type="similarity">
    <text evidence="2">Belongs to the pseudouridine synthase RluA family.</text>
</comment>
<dbReference type="Proteomes" id="UP000320333">
    <property type="component" value="Unassembled WGS sequence"/>
</dbReference>
<evidence type="ECO:0000256" key="3">
    <source>
        <dbReference type="SAM" id="MobiDB-lite"/>
    </source>
</evidence>
<dbReference type="InterPro" id="IPR020103">
    <property type="entry name" value="PsdUridine_synth_cat_dom_sf"/>
</dbReference>
<reference evidence="5 6" key="1">
    <citation type="journal article" date="2019" name="Sci. Rep.">
        <title>Comparative genomics of chytrid fungi reveal insights into the obligate biotrophic and pathogenic lifestyle of Synchytrium endobioticum.</title>
        <authorList>
            <person name="van de Vossenberg B.T.L.H."/>
            <person name="Warris S."/>
            <person name="Nguyen H.D.T."/>
            <person name="van Gent-Pelzer M.P.E."/>
            <person name="Joly D.L."/>
            <person name="van de Geest H.C."/>
            <person name="Bonants P.J.M."/>
            <person name="Smith D.S."/>
            <person name="Levesque C.A."/>
            <person name="van der Lee T.A.J."/>
        </authorList>
    </citation>
    <scope>NUCLEOTIDE SEQUENCE [LARGE SCALE GENOMIC DNA]</scope>
    <source>
        <strain evidence="5 6">CBS 675.73</strain>
    </source>
</reference>
<name>A0A507EIL0_9FUNG</name>
<dbReference type="STRING" id="246404.A0A507EIL0"/>
<dbReference type="Pfam" id="PF00849">
    <property type="entry name" value="PseudoU_synth_2"/>
    <property type="match status" value="1"/>
</dbReference>
<feature type="active site" evidence="1">
    <location>
        <position position="177"/>
    </location>
</feature>
<dbReference type="InterPro" id="IPR006224">
    <property type="entry name" value="PsdUridine_synth_RluA-like_CS"/>
</dbReference>
<organism evidence="5 6">
    <name type="scientific">Chytriomyces confervae</name>
    <dbReference type="NCBI Taxonomy" id="246404"/>
    <lineage>
        <taxon>Eukaryota</taxon>
        <taxon>Fungi</taxon>
        <taxon>Fungi incertae sedis</taxon>
        <taxon>Chytridiomycota</taxon>
        <taxon>Chytridiomycota incertae sedis</taxon>
        <taxon>Chytridiomycetes</taxon>
        <taxon>Chytridiales</taxon>
        <taxon>Chytriomycetaceae</taxon>
        <taxon>Chytriomyces</taxon>
    </lineage>
</organism>
<evidence type="ECO:0000256" key="2">
    <source>
        <dbReference type="RuleBase" id="RU362028"/>
    </source>
</evidence>
<comment type="catalytic activity">
    <reaction evidence="2">
        <text>a uridine in RNA = a pseudouridine in RNA</text>
        <dbReference type="Rhea" id="RHEA:48348"/>
        <dbReference type="Rhea" id="RHEA-COMP:12068"/>
        <dbReference type="Rhea" id="RHEA-COMP:12069"/>
        <dbReference type="ChEBI" id="CHEBI:65314"/>
        <dbReference type="ChEBI" id="CHEBI:65315"/>
    </reaction>
</comment>
<gene>
    <name evidence="5" type="ORF">CcCBS67573_g08630</name>
</gene>
<comment type="function">
    <text evidence="2">Responsible for synthesis of pseudouridine from uracil.</text>
</comment>
<evidence type="ECO:0000313" key="6">
    <source>
        <dbReference type="Proteomes" id="UP000320333"/>
    </source>
</evidence>
<keyword evidence="2" id="KW-0413">Isomerase</keyword>
<dbReference type="PANTHER" id="PTHR21600">
    <property type="entry name" value="MITOCHONDRIAL RNA PSEUDOURIDINE SYNTHASE"/>
    <property type="match status" value="1"/>
</dbReference>
<dbReference type="Gene3D" id="3.30.2350.10">
    <property type="entry name" value="Pseudouridine synthase"/>
    <property type="match status" value="1"/>
</dbReference>
<dbReference type="PROSITE" id="PS01129">
    <property type="entry name" value="PSI_RLU"/>
    <property type="match status" value="1"/>
</dbReference>
<comment type="caution">
    <text evidence="5">The sequence shown here is derived from an EMBL/GenBank/DDBJ whole genome shotgun (WGS) entry which is preliminary data.</text>
</comment>
<dbReference type="InterPro" id="IPR050188">
    <property type="entry name" value="RluA_PseudoU_synthase"/>
</dbReference>
<accession>A0A507EIL0</accession>
<feature type="region of interest" description="Disordered" evidence="3">
    <location>
        <begin position="1"/>
        <end position="29"/>
    </location>
</feature>
<feature type="domain" description="Pseudouridine synthase RsuA/RluA-like" evidence="4">
    <location>
        <begin position="133"/>
        <end position="282"/>
    </location>
</feature>
<dbReference type="OrthoDB" id="424794at2759"/>
<dbReference type="GO" id="GO:0009982">
    <property type="term" value="F:pseudouridine synthase activity"/>
    <property type="evidence" value="ECO:0007669"/>
    <property type="project" value="InterPro"/>
</dbReference>
<dbReference type="PANTHER" id="PTHR21600:SF40">
    <property type="entry name" value="PSEUDOURIDYLATE SYNTHASE RPUSD2"/>
    <property type="match status" value="1"/>
</dbReference>